<accession>A0A0D3I0E0</accession>
<dbReference type="EnsemblProtists" id="EOD04725">
    <property type="protein sequence ID" value="EOD04725"/>
    <property type="gene ID" value="EMIHUDRAFT_220865"/>
</dbReference>
<protein>
    <submittedName>
        <fullName evidence="1">Uncharacterized protein</fullName>
    </submittedName>
</protein>
<sequence>MQTASSRPTAARPSVKTIKDENTLLATASNKCFAWAWAAGPTATTDAMATETANLVANVSSEPGKCCSLGCDVCCSLGCGKCCSLGCGKCCTRSFSWACCLPRWYCSYAYRWFWSCRGKWPGTGTDADATPPLLPPSSAEKTAIGDGLFVFVDYDIWNDHVYDGIPVWVQVPATPVEVAISFDGSVNLSVAGAGRGWDTAAAAATAVETLVEPGGPVPFALLMPVAKNRLWKLKWVARWHFVIPPPPDPCPPEPCADLKCAALDLRVCELETTVRTMQRAELRPEDVFTFAEEQRARVEL</sequence>
<dbReference type="KEGG" id="ehx:EMIHUDRAFT_220865"/>
<name>A0A0D3I0E0_EMIH1</name>
<keyword evidence="2" id="KW-1185">Reference proteome</keyword>
<dbReference type="AlphaFoldDB" id="A0A0D3I0E0"/>
<dbReference type="HOGENOM" id="CLU_928835_0_0_1"/>
<dbReference type="Proteomes" id="UP000013827">
    <property type="component" value="Unassembled WGS sequence"/>
</dbReference>
<reference evidence="1" key="2">
    <citation type="submission" date="2024-10" db="UniProtKB">
        <authorList>
            <consortium name="EnsemblProtists"/>
        </authorList>
    </citation>
    <scope>IDENTIFICATION</scope>
</reference>
<dbReference type="GeneID" id="17250790"/>
<dbReference type="RefSeq" id="XP_005757154.1">
    <property type="nucleotide sequence ID" value="XM_005757097.1"/>
</dbReference>
<proteinExistence type="predicted"/>
<evidence type="ECO:0000313" key="2">
    <source>
        <dbReference type="Proteomes" id="UP000013827"/>
    </source>
</evidence>
<reference evidence="2" key="1">
    <citation type="journal article" date="2013" name="Nature">
        <title>Pan genome of the phytoplankton Emiliania underpins its global distribution.</title>
        <authorList>
            <person name="Read B.A."/>
            <person name="Kegel J."/>
            <person name="Klute M.J."/>
            <person name="Kuo A."/>
            <person name="Lefebvre S.C."/>
            <person name="Maumus F."/>
            <person name="Mayer C."/>
            <person name="Miller J."/>
            <person name="Monier A."/>
            <person name="Salamov A."/>
            <person name="Young J."/>
            <person name="Aguilar M."/>
            <person name="Claverie J.M."/>
            <person name="Frickenhaus S."/>
            <person name="Gonzalez K."/>
            <person name="Herman E.K."/>
            <person name="Lin Y.C."/>
            <person name="Napier J."/>
            <person name="Ogata H."/>
            <person name="Sarno A.F."/>
            <person name="Shmutz J."/>
            <person name="Schroeder D."/>
            <person name="de Vargas C."/>
            <person name="Verret F."/>
            <person name="von Dassow P."/>
            <person name="Valentin K."/>
            <person name="Van de Peer Y."/>
            <person name="Wheeler G."/>
            <person name="Dacks J.B."/>
            <person name="Delwiche C.F."/>
            <person name="Dyhrman S.T."/>
            <person name="Glockner G."/>
            <person name="John U."/>
            <person name="Richards T."/>
            <person name="Worden A.Z."/>
            <person name="Zhang X."/>
            <person name="Grigoriev I.V."/>
            <person name="Allen A.E."/>
            <person name="Bidle K."/>
            <person name="Borodovsky M."/>
            <person name="Bowler C."/>
            <person name="Brownlee C."/>
            <person name="Cock J.M."/>
            <person name="Elias M."/>
            <person name="Gladyshev V.N."/>
            <person name="Groth M."/>
            <person name="Guda C."/>
            <person name="Hadaegh A."/>
            <person name="Iglesias-Rodriguez M.D."/>
            <person name="Jenkins J."/>
            <person name="Jones B.M."/>
            <person name="Lawson T."/>
            <person name="Leese F."/>
            <person name="Lindquist E."/>
            <person name="Lobanov A."/>
            <person name="Lomsadze A."/>
            <person name="Malik S.B."/>
            <person name="Marsh M.E."/>
            <person name="Mackinder L."/>
            <person name="Mock T."/>
            <person name="Mueller-Roeber B."/>
            <person name="Pagarete A."/>
            <person name="Parker M."/>
            <person name="Probert I."/>
            <person name="Quesneville H."/>
            <person name="Raines C."/>
            <person name="Rensing S.A."/>
            <person name="Riano-Pachon D.M."/>
            <person name="Richier S."/>
            <person name="Rokitta S."/>
            <person name="Shiraiwa Y."/>
            <person name="Soanes D.M."/>
            <person name="van der Giezen M."/>
            <person name="Wahlund T.M."/>
            <person name="Williams B."/>
            <person name="Wilson W."/>
            <person name="Wolfe G."/>
            <person name="Wurch L.L."/>
        </authorList>
    </citation>
    <scope>NUCLEOTIDE SEQUENCE</scope>
</reference>
<organism evidence="1 2">
    <name type="scientific">Emiliania huxleyi (strain CCMP1516)</name>
    <dbReference type="NCBI Taxonomy" id="280463"/>
    <lineage>
        <taxon>Eukaryota</taxon>
        <taxon>Haptista</taxon>
        <taxon>Haptophyta</taxon>
        <taxon>Prymnesiophyceae</taxon>
        <taxon>Isochrysidales</taxon>
        <taxon>Noelaerhabdaceae</taxon>
        <taxon>Emiliania</taxon>
    </lineage>
</organism>
<evidence type="ECO:0000313" key="1">
    <source>
        <dbReference type="EnsemblProtists" id="EOD04725"/>
    </source>
</evidence>
<dbReference type="PaxDb" id="2903-EOD04725"/>